<dbReference type="Pfam" id="PF18723">
    <property type="entry name" value="HMUDK_hel"/>
    <property type="match status" value="1"/>
</dbReference>
<sequence length="179" mass="19862">MAKEILVDAMHTPALPGIVDRNSWCPCGPGARRGINRIFGRPTKEHAASRAQEPVFLHRMLYLFHEAKKQLPEWCDALSIELHDIQFQLCEFDKYERVRLAEPGVVQHFVPQHSQRPQHALSTPTAESLTSFHAGRSLRVQKHSSAQVWESVDGPVGAAAEVGTVGRGASKKKKVNAAN</sequence>
<gene>
    <name evidence="2" type="ORF">RMAR1173_LOCUS21198</name>
</gene>
<protein>
    <recommendedName>
        <fullName evidence="1">5-hmdU DNA kinase helical domain-containing protein</fullName>
    </recommendedName>
</protein>
<evidence type="ECO:0000259" key="1">
    <source>
        <dbReference type="Pfam" id="PF18723"/>
    </source>
</evidence>
<organism evidence="2">
    <name type="scientific">Rhizochromulina marina</name>
    <dbReference type="NCBI Taxonomy" id="1034831"/>
    <lineage>
        <taxon>Eukaryota</taxon>
        <taxon>Sar</taxon>
        <taxon>Stramenopiles</taxon>
        <taxon>Ochrophyta</taxon>
        <taxon>Dictyochophyceae</taxon>
        <taxon>Rhizochromulinales</taxon>
        <taxon>Rhizochromulina</taxon>
    </lineage>
</organism>
<reference evidence="2" key="1">
    <citation type="submission" date="2021-01" db="EMBL/GenBank/DDBJ databases">
        <authorList>
            <person name="Corre E."/>
            <person name="Pelletier E."/>
            <person name="Niang G."/>
            <person name="Scheremetjew M."/>
            <person name="Finn R."/>
            <person name="Kale V."/>
            <person name="Holt S."/>
            <person name="Cochrane G."/>
            <person name="Meng A."/>
            <person name="Brown T."/>
            <person name="Cohen L."/>
        </authorList>
    </citation>
    <scope>NUCLEOTIDE SEQUENCE</scope>
    <source>
        <strain evidence="2">CCMP1243</strain>
    </source>
</reference>
<dbReference type="EMBL" id="HBHJ01032008">
    <property type="protein sequence ID" value="CAD9710205.1"/>
    <property type="molecule type" value="Transcribed_RNA"/>
</dbReference>
<name>A0A7S2SWM9_9STRA</name>
<proteinExistence type="predicted"/>
<dbReference type="InterPro" id="IPR040684">
    <property type="entry name" value="HMUDK_hel"/>
</dbReference>
<dbReference type="AlphaFoldDB" id="A0A7S2SWM9"/>
<feature type="domain" description="5-hmdU DNA kinase helical" evidence="1">
    <location>
        <begin position="5"/>
        <end position="101"/>
    </location>
</feature>
<evidence type="ECO:0000313" key="2">
    <source>
        <dbReference type="EMBL" id="CAD9710205.1"/>
    </source>
</evidence>
<accession>A0A7S2SWM9</accession>